<evidence type="ECO:0000313" key="1">
    <source>
        <dbReference type="EMBL" id="KUM45121.1"/>
    </source>
</evidence>
<comment type="caution">
    <text evidence="1">The sequence shown here is derived from an EMBL/GenBank/DDBJ whole genome shotgun (WGS) entry which is preliminary data.</text>
</comment>
<name>A0A101LTL2_PICGL</name>
<protein>
    <submittedName>
        <fullName evidence="1">Uncharacterized protein</fullName>
    </submittedName>
</protein>
<accession>A0A101LTL2</accession>
<dbReference type="AlphaFoldDB" id="A0A101LTL2"/>
<geneLocation type="mitochondrion" evidence="1"/>
<organism evidence="1">
    <name type="scientific">Picea glauca</name>
    <name type="common">White spruce</name>
    <name type="synonym">Pinus glauca</name>
    <dbReference type="NCBI Taxonomy" id="3330"/>
    <lineage>
        <taxon>Eukaryota</taxon>
        <taxon>Viridiplantae</taxon>
        <taxon>Streptophyta</taxon>
        <taxon>Embryophyta</taxon>
        <taxon>Tracheophyta</taxon>
        <taxon>Spermatophyta</taxon>
        <taxon>Pinopsida</taxon>
        <taxon>Pinidae</taxon>
        <taxon>Conifers I</taxon>
        <taxon>Pinales</taxon>
        <taxon>Pinaceae</taxon>
        <taxon>Picea</taxon>
    </lineage>
</organism>
<proteinExistence type="predicted"/>
<gene>
    <name evidence="1" type="ORF">ABT39_MTgene4055</name>
</gene>
<dbReference type="EMBL" id="LKAM01000031">
    <property type="protein sequence ID" value="KUM45121.1"/>
    <property type="molecule type" value="Genomic_DNA"/>
</dbReference>
<reference evidence="1" key="1">
    <citation type="journal article" date="2015" name="Genome Biol. Evol.">
        <title>Organellar Genomes of White Spruce (Picea glauca): Assembly and Annotation.</title>
        <authorList>
            <person name="Jackman S.D."/>
            <person name="Warren R.L."/>
            <person name="Gibb E.A."/>
            <person name="Vandervalk B.P."/>
            <person name="Mohamadi H."/>
            <person name="Chu J."/>
            <person name="Raymond A."/>
            <person name="Pleasance S."/>
            <person name="Coope R."/>
            <person name="Wildung M.R."/>
            <person name="Ritland C.E."/>
            <person name="Bousquet J."/>
            <person name="Jones S.J."/>
            <person name="Bohlmann J."/>
            <person name="Birol I."/>
        </authorList>
    </citation>
    <scope>NUCLEOTIDE SEQUENCE [LARGE SCALE GENOMIC DNA]</scope>
    <source>
        <tissue evidence="1">Flushing bud</tissue>
    </source>
</reference>
<sequence length="48" mass="5586">MQCHELKRSRSEEINWHMKNGMVIVQMHQGNGTDASITPQLYMTDNKP</sequence>
<keyword evidence="1" id="KW-0496">Mitochondrion</keyword>